<comment type="similarity">
    <text evidence="2">Belongs to the bacterial sugar transferase family.</text>
</comment>
<feature type="transmembrane region" description="Helical" evidence="7">
    <location>
        <begin position="271"/>
        <end position="291"/>
    </location>
</feature>
<gene>
    <name evidence="9" type="ORF">H3V53_37430</name>
</gene>
<dbReference type="NCBIfam" id="TIGR03025">
    <property type="entry name" value="EPS_sugtrans"/>
    <property type="match status" value="1"/>
</dbReference>
<dbReference type="Pfam" id="PF13727">
    <property type="entry name" value="CoA_binding_3"/>
    <property type="match status" value="1"/>
</dbReference>
<keyword evidence="5 7" id="KW-1133">Transmembrane helix</keyword>
<keyword evidence="4 7" id="KW-0812">Transmembrane</keyword>
<dbReference type="NCBIfam" id="TIGR03023">
    <property type="entry name" value="WcaJ_sugtrans"/>
    <property type="match status" value="1"/>
</dbReference>
<evidence type="ECO:0000256" key="2">
    <source>
        <dbReference type="ARBA" id="ARBA00006464"/>
    </source>
</evidence>
<feature type="domain" description="Bacterial sugar transferase" evidence="8">
    <location>
        <begin position="265"/>
        <end position="449"/>
    </location>
</feature>
<feature type="transmembrane region" description="Helical" evidence="7">
    <location>
        <begin position="69"/>
        <end position="87"/>
    </location>
</feature>
<reference evidence="9 10" key="1">
    <citation type="journal article" date="2022" name="Arch. Microbiol.">
        <title>Paraburkholderia bengalensis sp. nov. isolated from roots of Oryza sativa, IR64.</title>
        <authorList>
            <person name="Nag P."/>
            <person name="Mondal N."/>
            <person name="Sarkar J."/>
            <person name="Das S."/>
        </authorList>
    </citation>
    <scope>NUCLEOTIDE SEQUENCE [LARGE SCALE GENOMIC DNA]</scope>
    <source>
        <strain evidence="9 10">IR64_4_BI</strain>
    </source>
</reference>
<evidence type="ECO:0000256" key="4">
    <source>
        <dbReference type="ARBA" id="ARBA00022692"/>
    </source>
</evidence>
<dbReference type="InterPro" id="IPR003362">
    <property type="entry name" value="Bact_transf"/>
</dbReference>
<evidence type="ECO:0000256" key="7">
    <source>
        <dbReference type="SAM" id="Phobius"/>
    </source>
</evidence>
<sequence length="456" mass="51484">MLTPISKATDFVCITSAAYVSQKIVFHDQIDLSHVDALLGLLGLALPFITFRSARVYQPFRNDSAISRAVRTLVAWLAAQLILAILSNLYPGAALRNIWLLWWTVIAACALIIGRCMIKALPTVFRSWWFSPSRIAIVAPSGANAKLLERITFQTGDAFAAELIFDPSLPHDTMIDRIPVVYELQSLINAVRTEKLREIWVLNSPFQPISIEPLLHEFEHEYVNIRVLPLLDECGPIRSYFGDYRGIRLLNVKVTPERGWGTVAKEIFDRIFALCALSCLSPLFVAIAFAVKLSSPGPVLFRQYRKGMNGTIFSIYKFRTMYQGADIPGAIVQAQKGDARVTRIGRFLRSTSLDELPQFLNVLEGDMSVVGPRPHAVEHDEYYKNLIQDYMFRYRTKPGITGLAQINGFRGETAQLEKMEGRVKLDAYYIQNRTFWMDMQIIALTMIKGFSGKGAY</sequence>
<comment type="subcellular location">
    <subcellularLocation>
        <location evidence="1">Membrane</location>
        <topology evidence="1">Multi-pass membrane protein</topology>
    </subcellularLocation>
</comment>
<proteinExistence type="inferred from homology"/>
<evidence type="ECO:0000256" key="6">
    <source>
        <dbReference type="ARBA" id="ARBA00023136"/>
    </source>
</evidence>
<dbReference type="PANTHER" id="PTHR30576">
    <property type="entry name" value="COLANIC BIOSYNTHESIS UDP-GLUCOSE LIPID CARRIER TRANSFERASE"/>
    <property type="match status" value="1"/>
</dbReference>
<keyword evidence="6 7" id="KW-0472">Membrane</keyword>
<dbReference type="PANTHER" id="PTHR30576:SF0">
    <property type="entry name" value="UNDECAPRENYL-PHOSPHATE N-ACETYLGALACTOSAMINYL 1-PHOSPHATE TRANSFERASE-RELATED"/>
    <property type="match status" value="1"/>
</dbReference>
<protein>
    <submittedName>
        <fullName evidence="9">Undecaprenyl-phosphate glucose phosphotransferase</fullName>
        <ecNumber evidence="9">2.7.8.31</ecNumber>
    </submittedName>
</protein>
<feature type="transmembrane region" description="Helical" evidence="7">
    <location>
        <begin position="99"/>
        <end position="118"/>
    </location>
</feature>
<organism evidence="9 10">
    <name type="scientific">Paraburkholderia bengalensis</name>
    <dbReference type="NCBI Taxonomy" id="2747562"/>
    <lineage>
        <taxon>Bacteria</taxon>
        <taxon>Pseudomonadati</taxon>
        <taxon>Pseudomonadota</taxon>
        <taxon>Betaproteobacteria</taxon>
        <taxon>Burkholderiales</taxon>
        <taxon>Burkholderiaceae</taxon>
        <taxon>Paraburkholderia</taxon>
    </lineage>
</organism>
<comment type="caution">
    <text evidence="9">The sequence shown here is derived from an EMBL/GenBank/DDBJ whole genome shotgun (WGS) entry which is preliminary data.</text>
</comment>
<keyword evidence="3 9" id="KW-0808">Transferase</keyword>
<evidence type="ECO:0000256" key="1">
    <source>
        <dbReference type="ARBA" id="ARBA00004141"/>
    </source>
</evidence>
<evidence type="ECO:0000256" key="3">
    <source>
        <dbReference type="ARBA" id="ARBA00022679"/>
    </source>
</evidence>
<dbReference type="EMBL" id="JACFYJ010000121">
    <property type="protein sequence ID" value="MEI6002591.1"/>
    <property type="molecule type" value="Genomic_DNA"/>
</dbReference>
<dbReference type="RefSeq" id="WP_336602202.1">
    <property type="nucleotide sequence ID" value="NZ_JACFYJ010000121.1"/>
</dbReference>
<keyword evidence="10" id="KW-1185">Reference proteome</keyword>
<dbReference type="EC" id="2.7.8.31" evidence="9"/>
<feature type="transmembrane region" description="Helical" evidence="7">
    <location>
        <begin position="37"/>
        <end position="57"/>
    </location>
</feature>
<name>A0ABU8J4D5_9BURK</name>
<accession>A0ABU8J4D5</accession>
<evidence type="ECO:0000313" key="10">
    <source>
        <dbReference type="Proteomes" id="UP001386437"/>
    </source>
</evidence>
<dbReference type="GO" id="GO:0089702">
    <property type="term" value="F:undecaprenyl-phosphate glucose phosphotransferase activity"/>
    <property type="evidence" value="ECO:0007669"/>
    <property type="project" value="UniProtKB-EC"/>
</dbReference>
<dbReference type="InterPro" id="IPR017473">
    <property type="entry name" value="Undecaprenyl-P_gluc_Ptfrase"/>
</dbReference>
<evidence type="ECO:0000259" key="8">
    <source>
        <dbReference type="Pfam" id="PF02397"/>
    </source>
</evidence>
<evidence type="ECO:0000313" key="9">
    <source>
        <dbReference type="EMBL" id="MEI6002591.1"/>
    </source>
</evidence>
<evidence type="ECO:0000256" key="5">
    <source>
        <dbReference type="ARBA" id="ARBA00022989"/>
    </source>
</evidence>
<dbReference type="Pfam" id="PF02397">
    <property type="entry name" value="Bac_transf"/>
    <property type="match status" value="1"/>
</dbReference>
<dbReference type="InterPro" id="IPR017475">
    <property type="entry name" value="EPS_sugar_tfrase"/>
</dbReference>
<dbReference type="Proteomes" id="UP001386437">
    <property type="component" value="Unassembled WGS sequence"/>
</dbReference>